<dbReference type="FunFam" id="1.20.5.110:FF:000078">
    <property type="entry name" value="Vesicle transport through interaction with t-SNAREs 1A"/>
    <property type="match status" value="1"/>
</dbReference>
<dbReference type="Gene3D" id="1.20.5.110">
    <property type="match status" value="1"/>
</dbReference>
<dbReference type="SUPFAM" id="SSF58038">
    <property type="entry name" value="SNARE fusion complex"/>
    <property type="match status" value="1"/>
</dbReference>
<evidence type="ECO:0000256" key="12">
    <source>
        <dbReference type="ARBA" id="ARBA00071612"/>
    </source>
</evidence>
<dbReference type="InterPro" id="IPR007705">
    <property type="entry name" value="Vesicle_trsprt_v-SNARE_N"/>
</dbReference>
<dbReference type="GO" id="GO:0005484">
    <property type="term" value="F:SNAP receptor activity"/>
    <property type="evidence" value="ECO:0007669"/>
    <property type="project" value="InterPro"/>
</dbReference>
<dbReference type="PANTHER" id="PTHR21230:SF26">
    <property type="entry name" value="VESICLE TRANSPORT THROUGH INTERACTION WITH T-SNARES HOMOLOG 1A"/>
    <property type="match status" value="1"/>
</dbReference>
<evidence type="ECO:0000313" key="19">
    <source>
        <dbReference type="Proteomes" id="UP001209878"/>
    </source>
</evidence>
<keyword evidence="3" id="KW-0813">Transport</keyword>
<evidence type="ECO:0000259" key="17">
    <source>
        <dbReference type="SMART" id="SM00397"/>
    </source>
</evidence>
<keyword evidence="4 16" id="KW-0812">Transmembrane</keyword>
<dbReference type="GO" id="GO:0005829">
    <property type="term" value="C:cytosol"/>
    <property type="evidence" value="ECO:0007669"/>
    <property type="project" value="GOC"/>
</dbReference>
<dbReference type="GO" id="GO:0048280">
    <property type="term" value="P:vesicle fusion with Golgi apparatus"/>
    <property type="evidence" value="ECO:0007669"/>
    <property type="project" value="TreeGrafter"/>
</dbReference>
<evidence type="ECO:0000256" key="9">
    <source>
        <dbReference type="ARBA" id="ARBA00023136"/>
    </source>
</evidence>
<reference evidence="18" key="1">
    <citation type="journal article" date="2023" name="Mol. Biol. Evol.">
        <title>Third-Generation Sequencing Reveals the Adaptive Role of the Epigenome in Three Deep-Sea Polychaetes.</title>
        <authorList>
            <person name="Perez M."/>
            <person name="Aroh O."/>
            <person name="Sun Y."/>
            <person name="Lan Y."/>
            <person name="Juniper S.K."/>
            <person name="Young C.R."/>
            <person name="Angers B."/>
            <person name="Qian P.Y."/>
        </authorList>
    </citation>
    <scope>NUCLEOTIDE SEQUENCE</scope>
    <source>
        <strain evidence="18">R07B-5</strain>
    </source>
</reference>
<sequence>MASLMESYEQQYSNLTAEIVSHTGKIPNLSGSDKSTEVSHVERLLDETHELLEQMELEVRGLPPADRQKYQTRLKSYQAELATLEKELKKARIAFSDTVHSREELLGMEEGHQSEDQRARLLDNSERLERVGKKIDHGYRTCIETEQIGEEILGNLHSQRETIQRSRNRLRDTNEALGQSSRVLSGMMRRMIQNRIFLVALSVALVIIIGVALYFATRRT</sequence>
<feature type="transmembrane region" description="Helical" evidence="16">
    <location>
        <begin position="196"/>
        <end position="216"/>
    </location>
</feature>
<dbReference type="Gene3D" id="1.20.58.400">
    <property type="entry name" value="t-snare proteins"/>
    <property type="match status" value="1"/>
</dbReference>
<dbReference type="GO" id="GO:0006886">
    <property type="term" value="P:intracellular protein transport"/>
    <property type="evidence" value="ECO:0007669"/>
    <property type="project" value="InterPro"/>
</dbReference>
<keyword evidence="6 16" id="KW-1133">Transmembrane helix</keyword>
<evidence type="ECO:0000256" key="6">
    <source>
        <dbReference type="ARBA" id="ARBA00022989"/>
    </source>
</evidence>
<keyword evidence="8 15" id="KW-0175">Coiled coil</keyword>
<keyword evidence="19" id="KW-1185">Reference proteome</keyword>
<evidence type="ECO:0000256" key="7">
    <source>
        <dbReference type="ARBA" id="ARBA00023034"/>
    </source>
</evidence>
<evidence type="ECO:0000256" key="8">
    <source>
        <dbReference type="ARBA" id="ARBA00023054"/>
    </source>
</evidence>
<feature type="coiled-coil region" evidence="15">
    <location>
        <begin position="5"/>
        <end position="94"/>
    </location>
</feature>
<dbReference type="AlphaFoldDB" id="A0AAD9KKC2"/>
<dbReference type="SMART" id="SM00397">
    <property type="entry name" value="t_SNARE"/>
    <property type="match status" value="1"/>
</dbReference>
<dbReference type="Pfam" id="PF05008">
    <property type="entry name" value="V-SNARE"/>
    <property type="match status" value="1"/>
</dbReference>
<comment type="caution">
    <text evidence="18">The sequence shown here is derived from an EMBL/GenBank/DDBJ whole genome shotgun (WGS) entry which is preliminary data.</text>
</comment>
<evidence type="ECO:0000256" key="5">
    <source>
        <dbReference type="ARBA" id="ARBA00022927"/>
    </source>
</evidence>
<evidence type="ECO:0000313" key="18">
    <source>
        <dbReference type="EMBL" id="KAK2172739.1"/>
    </source>
</evidence>
<dbReference type="FunFam" id="1.20.58.400:FF:000001">
    <property type="entry name" value="Vesicle transport through interaction with t-SNAREs homolog 1A"/>
    <property type="match status" value="1"/>
</dbReference>
<dbReference type="GO" id="GO:0031902">
    <property type="term" value="C:late endosome membrane"/>
    <property type="evidence" value="ECO:0007669"/>
    <property type="project" value="TreeGrafter"/>
</dbReference>
<dbReference type="InterPro" id="IPR027027">
    <property type="entry name" value="GOSR2/Membrin/Bos1"/>
</dbReference>
<comment type="similarity">
    <text evidence="2">Belongs to the VTI1 family.</text>
</comment>
<comment type="subcellular location">
    <subcellularLocation>
        <location evidence="10">Endomembrane system</location>
        <topology evidence="10">Single-pass type IV membrane protein</topology>
    </subcellularLocation>
    <subcellularLocation>
        <location evidence="1">Golgi apparatus membrane</location>
        <topology evidence="1">Single-pass membrane protein</topology>
    </subcellularLocation>
</comment>
<dbReference type="Pfam" id="PF12352">
    <property type="entry name" value="V-SNARE_C"/>
    <property type="match status" value="1"/>
</dbReference>
<dbReference type="GO" id="GO:0005789">
    <property type="term" value="C:endoplasmic reticulum membrane"/>
    <property type="evidence" value="ECO:0007669"/>
    <property type="project" value="TreeGrafter"/>
</dbReference>
<feature type="domain" description="T-SNARE coiled-coil homology" evidence="17">
    <location>
        <begin position="120"/>
        <end position="187"/>
    </location>
</feature>
<dbReference type="GO" id="GO:0006896">
    <property type="term" value="P:Golgi to vacuole transport"/>
    <property type="evidence" value="ECO:0007669"/>
    <property type="project" value="TreeGrafter"/>
</dbReference>
<dbReference type="GO" id="GO:0031201">
    <property type="term" value="C:SNARE complex"/>
    <property type="evidence" value="ECO:0007669"/>
    <property type="project" value="TreeGrafter"/>
</dbReference>
<comment type="subunit">
    <text evidence="11">Interacts with distinct SNARE complexes that contain either STX5 or STX6. Interacts with NAPA and, to a lesser extent, with NAPG. Identified in a complex containing STX6, STX12, VAMP4 and VTI1A.</text>
</comment>
<dbReference type="Proteomes" id="UP001209878">
    <property type="component" value="Unassembled WGS sequence"/>
</dbReference>
<evidence type="ECO:0000256" key="14">
    <source>
        <dbReference type="ARBA" id="ARBA00082368"/>
    </source>
</evidence>
<name>A0AAD9KKC2_RIDPI</name>
<dbReference type="InterPro" id="IPR000727">
    <property type="entry name" value="T_SNARE_dom"/>
</dbReference>
<dbReference type="EMBL" id="JAODUO010000933">
    <property type="protein sequence ID" value="KAK2172739.1"/>
    <property type="molecule type" value="Genomic_DNA"/>
</dbReference>
<dbReference type="PANTHER" id="PTHR21230">
    <property type="entry name" value="VESICLE TRANSPORT V-SNARE PROTEIN VTI1-RELATED"/>
    <property type="match status" value="1"/>
</dbReference>
<accession>A0AAD9KKC2</accession>
<evidence type="ECO:0000256" key="11">
    <source>
        <dbReference type="ARBA" id="ARBA00065755"/>
    </source>
</evidence>
<evidence type="ECO:0000256" key="4">
    <source>
        <dbReference type="ARBA" id="ARBA00022692"/>
    </source>
</evidence>
<dbReference type="InterPro" id="IPR010989">
    <property type="entry name" value="SNARE"/>
</dbReference>
<dbReference type="GO" id="GO:0016236">
    <property type="term" value="P:macroautophagy"/>
    <property type="evidence" value="ECO:0007669"/>
    <property type="project" value="TreeGrafter"/>
</dbReference>
<evidence type="ECO:0000256" key="15">
    <source>
        <dbReference type="SAM" id="Coils"/>
    </source>
</evidence>
<proteinExistence type="inferred from homology"/>
<keyword evidence="9 16" id="KW-0472">Membrane</keyword>
<dbReference type="PIRSF" id="PIRSF028865">
    <property type="entry name" value="Membrin-2"/>
    <property type="match status" value="1"/>
</dbReference>
<dbReference type="GO" id="GO:0006891">
    <property type="term" value="P:intra-Golgi vesicle-mediated transport"/>
    <property type="evidence" value="ECO:0007669"/>
    <property type="project" value="TreeGrafter"/>
</dbReference>
<evidence type="ECO:0000256" key="10">
    <source>
        <dbReference type="ARBA" id="ARBA00046280"/>
    </source>
</evidence>
<dbReference type="CDD" id="cd15891">
    <property type="entry name" value="SNARE_Vti1a"/>
    <property type="match status" value="1"/>
</dbReference>
<dbReference type="InterPro" id="IPR038407">
    <property type="entry name" value="v-SNARE_N_sf"/>
</dbReference>
<dbReference type="SUPFAM" id="SSF47661">
    <property type="entry name" value="t-snare proteins"/>
    <property type="match status" value="1"/>
</dbReference>
<dbReference type="GO" id="GO:0012507">
    <property type="term" value="C:ER to Golgi transport vesicle membrane"/>
    <property type="evidence" value="ECO:0007669"/>
    <property type="project" value="TreeGrafter"/>
</dbReference>
<dbReference type="GO" id="GO:0042147">
    <property type="term" value="P:retrograde transport, endosome to Golgi"/>
    <property type="evidence" value="ECO:0007669"/>
    <property type="project" value="TreeGrafter"/>
</dbReference>
<keyword evidence="5" id="KW-0653">Protein transport</keyword>
<dbReference type="GO" id="GO:0000139">
    <property type="term" value="C:Golgi membrane"/>
    <property type="evidence" value="ECO:0007669"/>
    <property type="project" value="UniProtKB-SubCell"/>
</dbReference>
<evidence type="ECO:0000256" key="16">
    <source>
        <dbReference type="SAM" id="Phobius"/>
    </source>
</evidence>
<evidence type="ECO:0000256" key="1">
    <source>
        <dbReference type="ARBA" id="ARBA00004194"/>
    </source>
</evidence>
<protein>
    <recommendedName>
        <fullName evidence="12">Vesicle transport through interaction with t-SNAREs homolog 1A</fullName>
    </recommendedName>
    <alternativeName>
        <fullName evidence="14">Vesicle transport v-SNARE protein Vti1-like 2</fullName>
    </alternativeName>
    <alternativeName>
        <fullName evidence="13">Vti1-rp2</fullName>
    </alternativeName>
</protein>
<gene>
    <name evidence="18" type="ORF">NP493_934g00000</name>
</gene>
<evidence type="ECO:0000256" key="3">
    <source>
        <dbReference type="ARBA" id="ARBA00022448"/>
    </source>
</evidence>
<evidence type="ECO:0000256" key="2">
    <source>
        <dbReference type="ARBA" id="ARBA00006108"/>
    </source>
</evidence>
<keyword evidence="7" id="KW-0333">Golgi apparatus</keyword>
<evidence type="ECO:0000256" key="13">
    <source>
        <dbReference type="ARBA" id="ARBA00081711"/>
    </source>
</evidence>
<organism evidence="18 19">
    <name type="scientific">Ridgeia piscesae</name>
    <name type="common">Tubeworm</name>
    <dbReference type="NCBI Taxonomy" id="27915"/>
    <lineage>
        <taxon>Eukaryota</taxon>
        <taxon>Metazoa</taxon>
        <taxon>Spiralia</taxon>
        <taxon>Lophotrochozoa</taxon>
        <taxon>Annelida</taxon>
        <taxon>Polychaeta</taxon>
        <taxon>Sedentaria</taxon>
        <taxon>Canalipalpata</taxon>
        <taxon>Sabellida</taxon>
        <taxon>Siboglinidae</taxon>
        <taxon>Ridgeia</taxon>
    </lineage>
</organism>
<dbReference type="GO" id="GO:0000149">
    <property type="term" value="F:SNARE binding"/>
    <property type="evidence" value="ECO:0007669"/>
    <property type="project" value="TreeGrafter"/>
</dbReference>